<dbReference type="RefSeq" id="YP_007006482.1">
    <property type="nucleotide sequence ID" value="NC_019519.1"/>
</dbReference>
<dbReference type="OrthoDB" id="941at10239"/>
<name>J7FA60_9CAUD</name>
<protein>
    <recommendedName>
        <fullName evidence="5">DNA primase</fullName>
    </recommendedName>
</protein>
<dbReference type="EMBL" id="JQ312117">
    <property type="protein sequence ID" value="AFH19724.1"/>
    <property type="molecule type" value="Genomic_DNA"/>
</dbReference>
<dbReference type="SMR" id="J7FA60"/>
<dbReference type="InterPro" id="IPR054468">
    <property type="entry name" value="NrSPol-like_HBD"/>
</dbReference>
<feature type="domain" description="NrS-1 polymerase-like helicase" evidence="1">
    <location>
        <begin position="485"/>
        <end position="592"/>
    </location>
</feature>
<dbReference type="InterPro" id="IPR027417">
    <property type="entry name" value="P-loop_NTPase"/>
</dbReference>
<dbReference type="GeneID" id="14011979"/>
<feature type="domain" description="NrS-1 polymerase-like HBD" evidence="2">
    <location>
        <begin position="235"/>
        <end position="294"/>
    </location>
</feature>
<dbReference type="KEGG" id="vg:14011979"/>
<evidence type="ECO:0000259" key="1">
    <source>
        <dbReference type="Pfam" id="PF19263"/>
    </source>
</evidence>
<keyword evidence="4" id="KW-1185">Reference proteome</keyword>
<dbReference type="InterPro" id="IPR045455">
    <property type="entry name" value="NrS-1_pol-like_helicase"/>
</dbReference>
<evidence type="ECO:0008006" key="5">
    <source>
        <dbReference type="Google" id="ProtNLM"/>
    </source>
</evidence>
<sequence length="781" mass="89496">MLNLPAQFVCWKLVQKPGKPKPDKVPIDKLGRLIDAHDPRNWMTYDEAKNSGLNIGFVFTDKDPYFFFDLDDCRIGDHWKPHVNEACQLFHGAAMEVSQSGDGIHIIGRCDAMVGVSRKNKFKINGEKHEFYFSRRFVAFGKHGFSGDFNVDMSRAVLSYIPVKTPNEDAELTEGADPEYTGPEDDEELLTMMLSSRGGLNQQFGDKATIRELWDADSVKLAQVFPSTQGDIFDRSAADAALMSHLAFWTGRDLKRMDRLFRRSGLMREKYEKRPEYQEWTVTNAAKGCRNVYNIPRPDRRFEIPSERFQQIEEVVAAEGYKDVMGGAPVTAHGSMIPSEQINYFSNMIYVMEDHAIYVFKDNLFYPPERFSAFFGGTTFIIDSEGRKPTKSAFEAFTQNTCVRFPRVQRSVFRPDRTVLEKDGDRTINTYIPHTPEVCEGDVSLFLDHLRRLFPTERDMNIVLYWFATLARYPEKRIRWAPVIQGVEGNGKSFLGDVLSYIVGEQYTHKPNAEDISNKFNDYIDRKLLIIVEEAHMQGRREMMDVLKPLITNPRVEIQPKGGKKRMIDNWTRWIFFTNHKDAFPIDLKNRRYAIFYTRQQTKEDLNAHGMTAEYFLRLWGWFENGGAAAIAGFLKTVAIPQEYDPLTTLINAPVTSSTGDAILESMGTVEQYIMEAIETDRDGFKNGWISSWALDELLRTAMPKTQLGPTKKAQILRNLKYRKIGRSSREIFGEGMNKPVLYAREGLEISGDPVTDYCEAQGYQIAPTLPVMNNVIPLKK</sequence>
<organism evidence="3 4">
    <name type="scientific">Agrobacterium phage 7-7-1</name>
    <dbReference type="NCBI Taxonomy" id="1161931"/>
    <lineage>
        <taxon>Viruses</taxon>
        <taxon>Duplodnaviria</taxon>
        <taxon>Heunggongvirae</taxon>
        <taxon>Uroviricota</taxon>
        <taxon>Caudoviricetes</taxon>
        <taxon>Schmittlotzvirus</taxon>
        <taxon>Schmittlotzvirus sv771</taxon>
    </lineage>
</organism>
<evidence type="ECO:0000313" key="3">
    <source>
        <dbReference type="EMBL" id="AFH19724.1"/>
    </source>
</evidence>
<dbReference type="Gene3D" id="3.40.50.300">
    <property type="entry name" value="P-loop containing nucleotide triphosphate hydrolases"/>
    <property type="match status" value="1"/>
</dbReference>
<dbReference type="Pfam" id="PF19263">
    <property type="entry name" value="DUF5906"/>
    <property type="match status" value="1"/>
</dbReference>
<dbReference type="SUPFAM" id="SSF52540">
    <property type="entry name" value="P-loop containing nucleoside triphosphate hydrolases"/>
    <property type="match status" value="1"/>
</dbReference>
<dbReference type="Pfam" id="PF22763">
    <property type="entry name" value="NrS1-1_pol-like_HBD"/>
    <property type="match status" value="1"/>
</dbReference>
<proteinExistence type="predicted"/>
<accession>J7FA60</accession>
<dbReference type="Proteomes" id="UP000003754">
    <property type="component" value="Segment"/>
</dbReference>
<reference evidence="3 4" key="1">
    <citation type="submission" date="2011-12" db="EMBL/GenBank/DDBJ databases">
        <title>The genome sequence of the flagella-specific Agrobacterium bacteriophage 7-7-1.</title>
        <authorList>
            <person name="Schmitt R."/>
            <person name="Van den Bossche A."/>
            <person name="Lavigne R."/>
            <person name="Kropinski A.M."/>
        </authorList>
    </citation>
    <scope>NUCLEOTIDE SEQUENCE [LARGE SCALE GENOMIC DNA]</scope>
</reference>
<evidence type="ECO:0000259" key="2">
    <source>
        <dbReference type="Pfam" id="PF22763"/>
    </source>
</evidence>
<evidence type="ECO:0000313" key="4">
    <source>
        <dbReference type="Proteomes" id="UP000003754"/>
    </source>
</evidence>
<gene>
    <name evidence="3" type="ORF">7-7-1_00026</name>
</gene>